<organism evidence="1 2">
    <name type="scientific">Cirrhinus mrigala</name>
    <name type="common">Mrigala</name>
    <dbReference type="NCBI Taxonomy" id="683832"/>
    <lineage>
        <taxon>Eukaryota</taxon>
        <taxon>Metazoa</taxon>
        <taxon>Chordata</taxon>
        <taxon>Craniata</taxon>
        <taxon>Vertebrata</taxon>
        <taxon>Euteleostomi</taxon>
        <taxon>Actinopterygii</taxon>
        <taxon>Neopterygii</taxon>
        <taxon>Teleostei</taxon>
        <taxon>Ostariophysi</taxon>
        <taxon>Cypriniformes</taxon>
        <taxon>Cyprinidae</taxon>
        <taxon>Labeoninae</taxon>
        <taxon>Labeonini</taxon>
        <taxon>Cirrhinus</taxon>
    </lineage>
</organism>
<accession>A0ABD0QGX9</accession>
<sequence>MELLHLSNYTISNHYELCSMPPYCVVEFIDETYDGQSVVDIIPTCWMTEEQNECFWPSGRNVTKAVKDRQKPEESWPKYSIRVLGWA</sequence>
<feature type="non-terminal residue" evidence="1">
    <location>
        <position position="87"/>
    </location>
</feature>
<evidence type="ECO:0000313" key="1">
    <source>
        <dbReference type="EMBL" id="KAL0185454.1"/>
    </source>
</evidence>
<reference evidence="1 2" key="1">
    <citation type="submission" date="2024-05" db="EMBL/GenBank/DDBJ databases">
        <title>Genome sequencing and assembly of Indian major carp, Cirrhinus mrigala (Hamilton, 1822).</title>
        <authorList>
            <person name="Mohindra V."/>
            <person name="Chowdhury L.M."/>
            <person name="Lal K."/>
            <person name="Jena J.K."/>
        </authorList>
    </citation>
    <scope>NUCLEOTIDE SEQUENCE [LARGE SCALE GENOMIC DNA]</scope>
    <source>
        <strain evidence="1">CM1030</strain>
        <tissue evidence="1">Blood</tissue>
    </source>
</reference>
<dbReference type="AlphaFoldDB" id="A0ABD0QGX9"/>
<keyword evidence="2" id="KW-1185">Reference proteome</keyword>
<dbReference type="Proteomes" id="UP001529510">
    <property type="component" value="Unassembled WGS sequence"/>
</dbReference>
<evidence type="ECO:0000313" key="2">
    <source>
        <dbReference type="Proteomes" id="UP001529510"/>
    </source>
</evidence>
<comment type="caution">
    <text evidence="1">The sequence shown here is derived from an EMBL/GenBank/DDBJ whole genome shotgun (WGS) entry which is preliminary data.</text>
</comment>
<name>A0ABD0QGX9_CIRMR</name>
<proteinExistence type="predicted"/>
<gene>
    <name evidence="1" type="ORF">M9458_021151</name>
</gene>
<dbReference type="EMBL" id="JAMKFB020000009">
    <property type="protein sequence ID" value="KAL0185454.1"/>
    <property type="molecule type" value="Genomic_DNA"/>
</dbReference>
<feature type="non-terminal residue" evidence="1">
    <location>
        <position position="1"/>
    </location>
</feature>
<protein>
    <submittedName>
        <fullName evidence="1">Uncharacterized protein</fullName>
    </submittedName>
</protein>